<dbReference type="Pfam" id="PF09937">
    <property type="entry name" value="DUF2169"/>
    <property type="match status" value="1"/>
</dbReference>
<feature type="domain" description="DUF2169" evidence="1">
    <location>
        <begin position="21"/>
        <end position="311"/>
    </location>
</feature>
<dbReference type="AlphaFoldDB" id="A0A149PE42"/>
<dbReference type="EMBL" id="LRBG01000038">
    <property type="protein sequence ID" value="KXU83313.1"/>
    <property type="molecule type" value="Genomic_DNA"/>
</dbReference>
<name>A0A149PE42_9BURK</name>
<evidence type="ECO:0000313" key="2">
    <source>
        <dbReference type="EMBL" id="KXU83313.1"/>
    </source>
</evidence>
<dbReference type="RefSeq" id="WP_062135554.1">
    <property type="nucleotide sequence ID" value="NZ_LRBG01000038.1"/>
</dbReference>
<keyword evidence="3" id="KW-1185">Reference proteome</keyword>
<protein>
    <recommendedName>
        <fullName evidence="1">DUF2169 domain-containing protein</fullName>
    </recommendedName>
</protein>
<evidence type="ECO:0000313" key="3">
    <source>
        <dbReference type="Proteomes" id="UP000075613"/>
    </source>
</evidence>
<dbReference type="InterPro" id="IPR018683">
    <property type="entry name" value="DUF2169"/>
</dbReference>
<reference evidence="2 3" key="1">
    <citation type="journal article" date="2015" name="Int. J. Syst. Evol. Microbiol.">
        <title>Burkholderia monticola sp. nov., isolated from mountain soil.</title>
        <authorList>
            <person name="Baek I."/>
            <person name="Seo B."/>
            <person name="Lee I."/>
            <person name="Yi H."/>
            <person name="Chun J."/>
        </authorList>
    </citation>
    <scope>NUCLEOTIDE SEQUENCE [LARGE SCALE GENOMIC DNA]</scope>
    <source>
        <strain evidence="2 3">JC2948</strain>
    </source>
</reference>
<organism evidence="2 3">
    <name type="scientific">Paraburkholderia monticola</name>
    <dbReference type="NCBI Taxonomy" id="1399968"/>
    <lineage>
        <taxon>Bacteria</taxon>
        <taxon>Pseudomonadati</taxon>
        <taxon>Pseudomonadota</taxon>
        <taxon>Betaproteobacteria</taxon>
        <taxon>Burkholderiales</taxon>
        <taxon>Burkholderiaceae</taxon>
        <taxon>Paraburkholderia</taxon>
    </lineage>
</organism>
<gene>
    <name evidence="2" type="ORF">CI15_29925</name>
</gene>
<dbReference type="OrthoDB" id="237820at2"/>
<evidence type="ECO:0000259" key="1">
    <source>
        <dbReference type="Pfam" id="PF09937"/>
    </source>
</evidence>
<sequence>MVSINNRSPFAAELFSFPDLDGQEVLLFVLAATFVCDREQRMIVVSPQPPVRVADEHYGDPTCTSVRFEADVALEKQNVDVIVNGTAYSPGGRPVSSVPVELQVGDIHKLLVVYGDRMRRLGGRPSKPEPFIQMPITYERAYGGYDRHDADPARHRLYPQNPVGLGFRNVRASDPSIATEFPNIEFADGPVGPEFGIPAGFGTCGRGWSPRLQLAGTYDEKWLAQQWPLLPKDFQSLHYQAAPVDQQSRQIVGGEDVLLRNMLPQGDWHLKLPRVNVPVRLFFSDHVERPVLRVDTVILEPDDRKVMLSHRLRIPVRRDRPALKEIVIGDMSGGWLRAYPLGKQYLDFAGTGGVNPASRGWL</sequence>
<proteinExistence type="predicted"/>
<dbReference type="Proteomes" id="UP000075613">
    <property type="component" value="Unassembled WGS sequence"/>
</dbReference>
<comment type="caution">
    <text evidence="2">The sequence shown here is derived from an EMBL/GenBank/DDBJ whole genome shotgun (WGS) entry which is preliminary data.</text>
</comment>
<dbReference type="STRING" id="1399968.CI15_29925"/>
<accession>A0A149PE42</accession>